<keyword evidence="2" id="KW-0472">Membrane</keyword>
<keyword evidence="1" id="KW-0175">Coiled coil</keyword>
<feature type="transmembrane region" description="Helical" evidence="2">
    <location>
        <begin position="207"/>
        <end position="224"/>
    </location>
</feature>
<name>A0A6C0EW63_9ZZZZ</name>
<feature type="transmembrane region" description="Helical" evidence="2">
    <location>
        <begin position="231"/>
        <end position="253"/>
    </location>
</feature>
<dbReference type="AlphaFoldDB" id="A0A6C0EW63"/>
<organism evidence="3">
    <name type="scientific">viral metagenome</name>
    <dbReference type="NCBI Taxonomy" id="1070528"/>
    <lineage>
        <taxon>unclassified sequences</taxon>
        <taxon>metagenomes</taxon>
        <taxon>organismal metagenomes</taxon>
    </lineage>
</organism>
<feature type="coiled-coil region" evidence="1">
    <location>
        <begin position="149"/>
        <end position="180"/>
    </location>
</feature>
<proteinExistence type="predicted"/>
<evidence type="ECO:0000256" key="2">
    <source>
        <dbReference type="SAM" id="Phobius"/>
    </source>
</evidence>
<dbReference type="EMBL" id="MN738960">
    <property type="protein sequence ID" value="QHT33218.1"/>
    <property type="molecule type" value="Genomic_DNA"/>
</dbReference>
<keyword evidence="2" id="KW-0812">Transmembrane</keyword>
<accession>A0A6C0EW63</accession>
<sequence>MAPSAKLKEIQAKIEEHTKSSNSKLYDDTSGGSCDASSASVMEALVQVDSVTSAISNTLFSPELNTVATDLNRQLAYQTAKKAVGNAQLNYDIAQQDYITHKPNGSAEYQKLLNNRYEQTGINELNELTSKFTDANNLINDIILMVGEQDIAEKNMKILLKKLETENEKLKDINSHTSTEAHTNNRKSIYESKLNESVKNWTVFPSIIYWTLLILWVGIVLIYLRNISFKTIGLLIGLILYPYFSTDIILWVLTKIQMLWKFIFTAVHNRISA</sequence>
<reference evidence="3" key="1">
    <citation type="journal article" date="2020" name="Nature">
        <title>Giant virus diversity and host interactions through global metagenomics.</title>
        <authorList>
            <person name="Schulz F."/>
            <person name="Roux S."/>
            <person name="Paez-Espino D."/>
            <person name="Jungbluth S."/>
            <person name="Walsh D.A."/>
            <person name="Denef V.J."/>
            <person name="McMahon K.D."/>
            <person name="Konstantinidis K.T."/>
            <person name="Eloe-Fadrosh E.A."/>
            <person name="Kyrpides N.C."/>
            <person name="Woyke T."/>
        </authorList>
    </citation>
    <scope>NUCLEOTIDE SEQUENCE</scope>
    <source>
        <strain evidence="3">GVMAG-M-3300009161-34</strain>
    </source>
</reference>
<protein>
    <submittedName>
        <fullName evidence="3">Uncharacterized protein</fullName>
    </submittedName>
</protein>
<keyword evidence="2" id="KW-1133">Transmembrane helix</keyword>
<evidence type="ECO:0000313" key="3">
    <source>
        <dbReference type="EMBL" id="QHT33218.1"/>
    </source>
</evidence>
<evidence type="ECO:0000256" key="1">
    <source>
        <dbReference type="SAM" id="Coils"/>
    </source>
</evidence>